<evidence type="ECO:0000313" key="2">
    <source>
        <dbReference type="EMBL" id="NOU77016.1"/>
    </source>
</evidence>
<protein>
    <submittedName>
        <fullName evidence="2">DUF5050 domain-containing protein</fullName>
    </submittedName>
</protein>
<dbReference type="Proteomes" id="UP000616779">
    <property type="component" value="Unassembled WGS sequence"/>
</dbReference>
<keyword evidence="3" id="KW-1185">Reference proteome</keyword>
<gene>
    <name evidence="2" type="ORF">GC098_37610</name>
</gene>
<feature type="domain" description="Prolow-density lipoprotein receptor-related protein 1-like beta-propeller" evidence="1">
    <location>
        <begin position="407"/>
        <end position="505"/>
    </location>
</feature>
<accession>A0ABX1Y9W1</accession>
<name>A0ABX1Y9W1_9BACL</name>
<evidence type="ECO:0000259" key="1">
    <source>
        <dbReference type="Pfam" id="PF16472"/>
    </source>
</evidence>
<dbReference type="SUPFAM" id="SSF63825">
    <property type="entry name" value="YWTD domain"/>
    <property type="match status" value="1"/>
</dbReference>
<sequence length="571" mass="64057">MPNEFTKKMMDFFETISKNIRLKMGCHSRRGDVDWMRKKWAGHAAMFVLCFSLLTPAGESRAASAGVQVTLPDFMVSLNGHTVDNQQREYPLLVYKDITYFPMTWYDSRLLGLEAKWSPENGLGIAQGQVISSYESYKTNHQNADSYSAEVPASAITINGKPINNSKETYPLLSFRDVTYFPLTWRFAHNEFGWDYRWDDAEGLDIQSHNPQIKTPDLPASAGGNDVALYKGYYYFAETTGNTNQVYRALVQKPSEKELVYSYDFLGSEPPRKMVHFRILDNELWFSYFVGSNLMGTNIYVKVNDDGKGEIKLQKGGYTDFKKTPYGTLIIALGPNDWEGNLSLAAPGQRDQRGKAVGNPNLLYGRHVNLNNSSFIVDGIGTGDSAEVIGDDVYIRASTNNLSDGYYDLNKIYKINLKTNETKKIVNTEVSRFRILGEKLYYVKDADNALYSSALDGTGERKLSENAVSWFDGIDGNVYYTTAIGEDKYRLYQANPDGEDPPVLQERLDGVQLLNGKLVCRLDEKEDYGAMVLDGSGRLVLAVSDPISHLLTSDNAILFTTSGDSTIKVIR</sequence>
<proteinExistence type="predicted"/>
<dbReference type="Pfam" id="PF16472">
    <property type="entry name" value="DUF5050"/>
    <property type="match status" value="1"/>
</dbReference>
<comment type="caution">
    <text evidence="2">The sequence shown here is derived from an EMBL/GenBank/DDBJ whole genome shotgun (WGS) entry which is preliminary data.</text>
</comment>
<dbReference type="EMBL" id="WHOA01000254">
    <property type="protein sequence ID" value="NOU77016.1"/>
    <property type="molecule type" value="Genomic_DNA"/>
</dbReference>
<evidence type="ECO:0000313" key="3">
    <source>
        <dbReference type="Proteomes" id="UP000616779"/>
    </source>
</evidence>
<reference evidence="2 3" key="1">
    <citation type="submission" date="2019-10" db="EMBL/GenBank/DDBJ databases">
        <title>Description of Paenibacillus terrestris sp. nov.</title>
        <authorList>
            <person name="Carlier A."/>
            <person name="Qi S."/>
        </authorList>
    </citation>
    <scope>NUCLEOTIDE SEQUENCE [LARGE SCALE GENOMIC DNA]</scope>
    <source>
        <strain evidence="2 3">LMG 31458</strain>
    </source>
</reference>
<organism evidence="2 3">
    <name type="scientific">Paenibacillus phytorum</name>
    <dbReference type="NCBI Taxonomy" id="2654977"/>
    <lineage>
        <taxon>Bacteria</taxon>
        <taxon>Bacillati</taxon>
        <taxon>Bacillota</taxon>
        <taxon>Bacilli</taxon>
        <taxon>Bacillales</taxon>
        <taxon>Paenibacillaceae</taxon>
        <taxon>Paenibacillus</taxon>
    </lineage>
</organism>
<dbReference type="InterPro" id="IPR032485">
    <property type="entry name" value="LRP1-like_beta_prop"/>
</dbReference>